<reference evidence="1 2" key="1">
    <citation type="journal article" date="2023" name="Science">
        <title>Complex scaffold remodeling in plant triterpene biosynthesis.</title>
        <authorList>
            <person name="De La Pena R."/>
            <person name="Hodgson H."/>
            <person name="Liu J.C."/>
            <person name="Stephenson M.J."/>
            <person name="Martin A.C."/>
            <person name="Owen C."/>
            <person name="Harkess A."/>
            <person name="Leebens-Mack J."/>
            <person name="Jimenez L.E."/>
            <person name="Osbourn A."/>
            <person name="Sattely E.S."/>
        </authorList>
    </citation>
    <scope>NUCLEOTIDE SEQUENCE [LARGE SCALE GENOMIC DNA]</scope>
    <source>
        <strain evidence="2">cv. JPN11</strain>
        <tissue evidence="1">Leaf</tissue>
    </source>
</reference>
<evidence type="ECO:0000313" key="2">
    <source>
        <dbReference type="Proteomes" id="UP001164539"/>
    </source>
</evidence>
<organism evidence="1 2">
    <name type="scientific">Melia azedarach</name>
    <name type="common">Chinaberry tree</name>
    <dbReference type="NCBI Taxonomy" id="155640"/>
    <lineage>
        <taxon>Eukaryota</taxon>
        <taxon>Viridiplantae</taxon>
        <taxon>Streptophyta</taxon>
        <taxon>Embryophyta</taxon>
        <taxon>Tracheophyta</taxon>
        <taxon>Spermatophyta</taxon>
        <taxon>Magnoliopsida</taxon>
        <taxon>eudicotyledons</taxon>
        <taxon>Gunneridae</taxon>
        <taxon>Pentapetalae</taxon>
        <taxon>rosids</taxon>
        <taxon>malvids</taxon>
        <taxon>Sapindales</taxon>
        <taxon>Meliaceae</taxon>
        <taxon>Melia</taxon>
    </lineage>
</organism>
<dbReference type="EMBL" id="CM051394">
    <property type="protein sequence ID" value="KAJ4728713.1"/>
    <property type="molecule type" value="Genomic_DNA"/>
</dbReference>
<evidence type="ECO:0000313" key="1">
    <source>
        <dbReference type="EMBL" id="KAJ4728713.1"/>
    </source>
</evidence>
<gene>
    <name evidence="1" type="ORF">OWV82_001603</name>
</gene>
<comment type="caution">
    <text evidence="1">The sequence shown here is derived from an EMBL/GenBank/DDBJ whole genome shotgun (WGS) entry which is preliminary data.</text>
</comment>
<sequence length="317" mass="36365">MGEHSTASGSKNKRAMDSRITNVYIWDMDETLILLKSLLNGAFAETYNGLKDVQKGVELGRMWENCILKLCDECFFYEQIENYNKPFLDALKQYDDGRDLSDYDFGRDGFSPPCDDPSLRKLAYRHRTITNKYKQGLQNIFDKEMLSFWDELYNMTDEYTDRWLSSARALLGHCSSGKEDSTSSLGSANSIIDSTDTKFQHVNVLVTSGSLIPSLVKCLLFRLDNWIAHGNVYSSWEVGKLQCFQWIKERFSDPNVRFCVIGDGWEECEAAQTMQWPFVKIDLGPDSSHRFPGLSLRTLGCYFSVVYGSRDDENDED</sequence>
<name>A0ACC1YZS2_MELAZ</name>
<accession>A0ACC1YZS2</accession>
<protein>
    <submittedName>
        <fullName evidence="1">Eyes absent protein</fullName>
    </submittedName>
</protein>
<keyword evidence="2" id="KW-1185">Reference proteome</keyword>
<dbReference type="Proteomes" id="UP001164539">
    <property type="component" value="Chromosome 1"/>
</dbReference>
<proteinExistence type="predicted"/>